<comment type="similarity">
    <text evidence="5">Belongs to the bacterial secretin family.</text>
</comment>
<evidence type="ECO:0000259" key="7">
    <source>
        <dbReference type="Pfam" id="PF00263"/>
    </source>
</evidence>
<dbReference type="InterPro" id="IPR004846">
    <property type="entry name" value="T2SS/T3SS_dom"/>
</dbReference>
<evidence type="ECO:0000256" key="3">
    <source>
        <dbReference type="ARBA" id="ARBA00023136"/>
    </source>
</evidence>
<evidence type="ECO:0000256" key="4">
    <source>
        <dbReference type="PROSITE-ProRule" id="PRU00339"/>
    </source>
</evidence>
<comment type="subcellular location">
    <subcellularLocation>
        <location evidence="1">Membrane</location>
    </subcellularLocation>
</comment>
<evidence type="ECO:0000256" key="1">
    <source>
        <dbReference type="ARBA" id="ARBA00004370"/>
    </source>
</evidence>
<dbReference type="Pfam" id="PF00263">
    <property type="entry name" value="Secretin"/>
    <property type="match status" value="1"/>
</dbReference>
<evidence type="ECO:0000256" key="6">
    <source>
        <dbReference type="SAM" id="SignalP"/>
    </source>
</evidence>
<dbReference type="SUPFAM" id="SSF48452">
    <property type="entry name" value="TPR-like"/>
    <property type="match status" value="1"/>
</dbReference>
<gene>
    <name evidence="8" type="ORF">OJ996_02890</name>
</gene>
<evidence type="ECO:0000313" key="8">
    <source>
        <dbReference type="EMBL" id="MCW1912503.1"/>
    </source>
</evidence>
<comment type="caution">
    <text evidence="8">The sequence shown here is derived from an EMBL/GenBank/DDBJ whole genome shotgun (WGS) entry which is preliminary data.</text>
</comment>
<keyword evidence="9" id="KW-1185">Reference proteome</keyword>
<keyword evidence="3" id="KW-0472">Membrane</keyword>
<dbReference type="InterPro" id="IPR019734">
    <property type="entry name" value="TPR_rpt"/>
</dbReference>
<feature type="chain" id="PRO_5046232227" evidence="6">
    <location>
        <begin position="34"/>
        <end position="826"/>
    </location>
</feature>
<dbReference type="PROSITE" id="PS50005">
    <property type="entry name" value="TPR"/>
    <property type="match status" value="1"/>
</dbReference>
<dbReference type="InterPro" id="IPR049997">
    <property type="entry name" value="Amuc_1098-like"/>
</dbReference>
<protein>
    <submittedName>
        <fullName evidence="8">Type II and III secretion system protein</fullName>
    </submittedName>
</protein>
<feature type="repeat" description="TPR" evidence="4">
    <location>
        <begin position="168"/>
        <end position="201"/>
    </location>
</feature>
<dbReference type="PANTHER" id="PTHR30332:SF24">
    <property type="entry name" value="SECRETIN GSPD-RELATED"/>
    <property type="match status" value="1"/>
</dbReference>
<feature type="domain" description="Type II/III secretion system secretin-like" evidence="7">
    <location>
        <begin position="670"/>
        <end position="816"/>
    </location>
</feature>
<organism evidence="8 9">
    <name type="scientific">Luteolibacter rhizosphaerae</name>
    <dbReference type="NCBI Taxonomy" id="2989719"/>
    <lineage>
        <taxon>Bacteria</taxon>
        <taxon>Pseudomonadati</taxon>
        <taxon>Verrucomicrobiota</taxon>
        <taxon>Verrucomicrobiia</taxon>
        <taxon>Verrucomicrobiales</taxon>
        <taxon>Verrucomicrobiaceae</taxon>
        <taxon>Luteolibacter</taxon>
    </lineage>
</organism>
<keyword evidence="4" id="KW-0802">TPR repeat</keyword>
<feature type="signal peptide" evidence="6">
    <location>
        <begin position="1"/>
        <end position="33"/>
    </location>
</feature>
<dbReference type="Proteomes" id="UP001165653">
    <property type="component" value="Unassembled WGS sequence"/>
</dbReference>
<keyword evidence="2 6" id="KW-0732">Signal</keyword>
<dbReference type="EMBL" id="JAPDDR010000001">
    <property type="protein sequence ID" value="MCW1912503.1"/>
    <property type="molecule type" value="Genomic_DNA"/>
</dbReference>
<dbReference type="PANTHER" id="PTHR30332">
    <property type="entry name" value="PROBABLE GENERAL SECRETION PATHWAY PROTEIN D"/>
    <property type="match status" value="1"/>
</dbReference>
<dbReference type="Gene3D" id="1.25.40.10">
    <property type="entry name" value="Tetratricopeptide repeat domain"/>
    <property type="match status" value="1"/>
</dbReference>
<evidence type="ECO:0000313" key="9">
    <source>
        <dbReference type="Proteomes" id="UP001165653"/>
    </source>
</evidence>
<evidence type="ECO:0000256" key="5">
    <source>
        <dbReference type="RuleBase" id="RU004003"/>
    </source>
</evidence>
<dbReference type="RefSeq" id="WP_264510948.1">
    <property type="nucleotide sequence ID" value="NZ_JAPDDR010000001.1"/>
</dbReference>
<dbReference type="InterPro" id="IPR011990">
    <property type="entry name" value="TPR-like_helical_dom_sf"/>
</dbReference>
<accession>A0ABT3FY45</accession>
<proteinExistence type="inferred from homology"/>
<sequence>MPISDRYHAITSRARLLAIAPLTCLLLAQPLAAQTRSALAEAELQRRANNAQEAQELLKKGDESYEAGRWKDAVAAYTGARELLPDAPATATLRDAATERLVQASVELARQERRFGDVEGAKETVAKVLDSSVAPGDTSAAQVEDELNDPIRTNPAATLEHGKDVEQVRMLLYKAEGYKNLGEFRKAGLTFEDVLRIDPTNKAARRGMEQVTNIRTDYYRAAHDHFRSEMLADVDKAWELQVRPTISIPDAIGPADNGVADERMLISNKLDRLILPSVDFEGTNIQEALDYLRAQSIKLDTFETDPARKGVNFVLDLGAADSEAAKGVMATPINISLRNVPMSQVLSYIGEITRTTYAPQQFAVVVHALGAKSAEMVTRTYRVPPDFLSSGGAAAGGEGELDPFAEDKPGEGLLTRKMDAITVLKGLGVTFPEGSTAVFNPGNSTLRVINTIDNHSLVEQAVDQAQNTQPTMVTVQVRMIKTQERTLKELGFDWLLSDFRLGGDGLTPGIPVGHLSGGTQNPANLADVALPPGEYFRNALTAGNRSGTEAITGDAIDARILQQQLGFAPGAARAPGVLWANGILNNTNLTMLMRGLDQKKGVDFVVSPSTVTRSGQQSTIEIIREFIYPEEYEPPELPNTVGGGDDIIDLDTGDIFTEPAPLVPITPATPTSFTKRDVGVVLDVLPTVSGDRHYVDIALKPSLTDFDGFINYGTPITSAAPGGIAGNLGITPASTVVLTSNEILMPVFSVMKTETNLTIQDGHTLVIGGMMESRVQAFEDKTKFFGDIPVIGRMFQNEGYAPVRTAIVFLVTVKVLDPSGETPRGN</sequence>
<dbReference type="NCBIfam" id="NF042912">
    <property type="entry name" value="Amuc_1098_fam"/>
    <property type="match status" value="1"/>
</dbReference>
<evidence type="ECO:0000256" key="2">
    <source>
        <dbReference type="ARBA" id="ARBA00022729"/>
    </source>
</evidence>
<name>A0ABT3FY45_9BACT</name>
<dbReference type="InterPro" id="IPR050810">
    <property type="entry name" value="Bact_Secretion_Sys_Channel"/>
</dbReference>
<reference evidence="8" key="1">
    <citation type="submission" date="2022-10" db="EMBL/GenBank/DDBJ databases">
        <title>Luteolibacter sp. GHJ8, whole genome shotgun sequencing project.</title>
        <authorList>
            <person name="Zhao G."/>
            <person name="Shen L."/>
        </authorList>
    </citation>
    <scope>NUCLEOTIDE SEQUENCE</scope>
    <source>
        <strain evidence="8">GHJ8</strain>
    </source>
</reference>